<keyword evidence="3" id="KW-1185">Reference proteome</keyword>
<proteinExistence type="predicted"/>
<protein>
    <submittedName>
        <fullName evidence="2">Uncharacterized protein</fullName>
    </submittedName>
</protein>
<reference evidence="2 3" key="1">
    <citation type="journal article" date="2019" name="Environ. Microbiol.">
        <title>Species interactions and distinct microbial communities in high Arctic permafrost affected cryosols are associated with the CH4 and CO2 gas fluxes.</title>
        <authorList>
            <person name="Altshuler I."/>
            <person name="Hamel J."/>
            <person name="Turney S."/>
            <person name="Magnuson E."/>
            <person name="Levesque R."/>
            <person name="Greer C."/>
            <person name="Whyte L.G."/>
        </authorList>
    </citation>
    <scope>NUCLEOTIDE SEQUENCE [LARGE SCALE GENOMIC DNA]</scope>
    <source>
        <strain evidence="2 3">S5.1</strain>
    </source>
</reference>
<dbReference type="AlphaFoldDB" id="A0A502CLY1"/>
<dbReference type="EMBL" id="RCZK01000004">
    <property type="protein sequence ID" value="TPG13139.1"/>
    <property type="molecule type" value="Genomic_DNA"/>
</dbReference>
<comment type="caution">
    <text evidence="2">The sequence shown here is derived from an EMBL/GenBank/DDBJ whole genome shotgun (WGS) entry which is preliminary data.</text>
</comment>
<feature type="signal peptide" evidence="1">
    <location>
        <begin position="1"/>
        <end position="18"/>
    </location>
</feature>
<gene>
    <name evidence="2" type="ORF">EAH84_06970</name>
</gene>
<evidence type="ECO:0000256" key="1">
    <source>
        <dbReference type="SAM" id="SignalP"/>
    </source>
</evidence>
<keyword evidence="1" id="KW-0732">Signal</keyword>
<evidence type="ECO:0000313" key="2">
    <source>
        <dbReference type="EMBL" id="TPG13139.1"/>
    </source>
</evidence>
<evidence type="ECO:0000313" key="3">
    <source>
        <dbReference type="Proteomes" id="UP000318413"/>
    </source>
</evidence>
<dbReference type="Proteomes" id="UP000318413">
    <property type="component" value="Unassembled WGS sequence"/>
</dbReference>
<dbReference type="OrthoDB" id="7508620at2"/>
<accession>A0A502CLY1</accession>
<name>A0A502CLY1_9SPHN</name>
<organism evidence="2 3">
    <name type="scientific">Sphingomonas oligophenolica</name>
    <dbReference type="NCBI Taxonomy" id="301154"/>
    <lineage>
        <taxon>Bacteria</taxon>
        <taxon>Pseudomonadati</taxon>
        <taxon>Pseudomonadota</taxon>
        <taxon>Alphaproteobacteria</taxon>
        <taxon>Sphingomonadales</taxon>
        <taxon>Sphingomonadaceae</taxon>
        <taxon>Sphingomonas</taxon>
    </lineage>
</organism>
<feature type="chain" id="PRO_5021342262" evidence="1">
    <location>
        <begin position="19"/>
        <end position="68"/>
    </location>
</feature>
<sequence>MMPSARLFRSRWSALLWAAGIIWMAVDVADSAPTAKPATNGAAPAPKDADGDAFNAADVASILNDFGS</sequence>